<feature type="transmembrane region" description="Helical" evidence="8">
    <location>
        <begin position="53"/>
        <end position="76"/>
    </location>
</feature>
<reference evidence="9" key="1">
    <citation type="submission" date="2018-05" db="EMBL/GenBank/DDBJ databases">
        <authorList>
            <person name="Lanie J.A."/>
            <person name="Ng W.-L."/>
            <person name="Kazmierczak K.M."/>
            <person name="Andrzejewski T.M."/>
            <person name="Davidsen T.M."/>
            <person name="Wayne K.J."/>
            <person name="Tettelin H."/>
            <person name="Glass J.I."/>
            <person name="Rusch D."/>
            <person name="Podicherti R."/>
            <person name="Tsui H.-C.T."/>
            <person name="Winkler M.E."/>
        </authorList>
    </citation>
    <scope>NUCLEOTIDE SEQUENCE</scope>
</reference>
<evidence type="ECO:0000313" key="9">
    <source>
        <dbReference type="EMBL" id="SVD40293.1"/>
    </source>
</evidence>
<protein>
    <recommendedName>
        <fullName evidence="10">ADP,ATP carrier protein</fullName>
    </recommendedName>
</protein>
<proteinExistence type="predicted"/>
<comment type="subcellular location">
    <subcellularLocation>
        <location evidence="1">Membrane</location>
        <topology evidence="1">Multi-pass membrane protein</topology>
    </subcellularLocation>
</comment>
<dbReference type="GO" id="GO:0005524">
    <property type="term" value="F:ATP binding"/>
    <property type="evidence" value="ECO:0007669"/>
    <property type="project" value="UniProtKB-KW"/>
</dbReference>
<keyword evidence="2" id="KW-0813">Transport</keyword>
<sequence>EIAAATATGQTGGVIYTEYLTRLSAGFFRAVNISALVIQFLLVSRIIRFLGVGIGLMILPAIAVGGYGLIALFPVLPVIRMVKIAENSTDYSLQNTVRNILFLPTTREQKYKGKQVVDSFFVRLGDAMQAVVVFVGTSVLAASLASFAAFNAIIAIVWMVLAFMIGKKYRQRTATNEPSD</sequence>
<evidence type="ECO:0000256" key="6">
    <source>
        <dbReference type="ARBA" id="ARBA00022989"/>
    </source>
</evidence>
<keyword evidence="3 8" id="KW-0812">Transmembrane</keyword>
<feature type="transmembrane region" description="Helical" evidence="8">
    <location>
        <begin position="27"/>
        <end position="47"/>
    </location>
</feature>
<feature type="transmembrane region" description="Helical" evidence="8">
    <location>
        <begin position="120"/>
        <end position="141"/>
    </location>
</feature>
<dbReference type="GO" id="GO:0005471">
    <property type="term" value="F:ATP:ADP antiporter activity"/>
    <property type="evidence" value="ECO:0007669"/>
    <property type="project" value="InterPro"/>
</dbReference>
<dbReference type="AlphaFoldDB" id="A0A382V1D8"/>
<keyword evidence="4" id="KW-0547">Nucleotide-binding</keyword>
<evidence type="ECO:0008006" key="10">
    <source>
        <dbReference type="Google" id="ProtNLM"/>
    </source>
</evidence>
<evidence type="ECO:0000256" key="7">
    <source>
        <dbReference type="ARBA" id="ARBA00023136"/>
    </source>
</evidence>
<feature type="transmembrane region" description="Helical" evidence="8">
    <location>
        <begin position="147"/>
        <end position="166"/>
    </location>
</feature>
<organism evidence="9">
    <name type="scientific">marine metagenome</name>
    <dbReference type="NCBI Taxonomy" id="408172"/>
    <lineage>
        <taxon>unclassified sequences</taxon>
        <taxon>metagenomes</taxon>
        <taxon>ecological metagenomes</taxon>
    </lineage>
</organism>
<dbReference type="EMBL" id="UINC01148425">
    <property type="protein sequence ID" value="SVD40293.1"/>
    <property type="molecule type" value="Genomic_DNA"/>
</dbReference>
<dbReference type="GO" id="GO:0016020">
    <property type="term" value="C:membrane"/>
    <property type="evidence" value="ECO:0007669"/>
    <property type="project" value="UniProtKB-SubCell"/>
</dbReference>
<evidence type="ECO:0000256" key="8">
    <source>
        <dbReference type="SAM" id="Phobius"/>
    </source>
</evidence>
<evidence type="ECO:0000256" key="3">
    <source>
        <dbReference type="ARBA" id="ARBA00022692"/>
    </source>
</evidence>
<keyword evidence="6 8" id="KW-1133">Transmembrane helix</keyword>
<evidence type="ECO:0000256" key="1">
    <source>
        <dbReference type="ARBA" id="ARBA00004141"/>
    </source>
</evidence>
<evidence type="ECO:0000256" key="5">
    <source>
        <dbReference type="ARBA" id="ARBA00022840"/>
    </source>
</evidence>
<accession>A0A382V1D8</accession>
<dbReference type="PANTHER" id="PTHR43596">
    <property type="entry name" value="ADP,ATP CARRIER PROTEIN"/>
    <property type="match status" value="1"/>
</dbReference>
<evidence type="ECO:0000256" key="2">
    <source>
        <dbReference type="ARBA" id="ARBA00022448"/>
    </source>
</evidence>
<feature type="non-terminal residue" evidence="9">
    <location>
        <position position="1"/>
    </location>
</feature>
<dbReference type="InterPro" id="IPR004667">
    <property type="entry name" value="ADP_ATP_car_bac_type"/>
</dbReference>
<gene>
    <name evidence="9" type="ORF">METZ01_LOCUS393147</name>
</gene>
<keyword evidence="5" id="KW-0067">ATP-binding</keyword>
<dbReference type="Pfam" id="PF03219">
    <property type="entry name" value="TLC"/>
    <property type="match status" value="1"/>
</dbReference>
<dbReference type="PANTHER" id="PTHR43596:SF1">
    <property type="entry name" value="ADP,ATP CARRIER PROTEIN"/>
    <property type="match status" value="1"/>
</dbReference>
<keyword evidence="7 8" id="KW-0472">Membrane</keyword>
<evidence type="ECO:0000256" key="4">
    <source>
        <dbReference type="ARBA" id="ARBA00022741"/>
    </source>
</evidence>
<name>A0A382V1D8_9ZZZZ</name>